<protein>
    <submittedName>
        <fullName evidence="2">Uncharacterized protein</fullName>
    </submittedName>
</protein>
<evidence type="ECO:0000313" key="2">
    <source>
        <dbReference type="EMBL" id="KAK7411042.1"/>
    </source>
</evidence>
<feature type="transmembrane region" description="Helical" evidence="1">
    <location>
        <begin position="21"/>
        <end position="42"/>
    </location>
</feature>
<proteinExistence type="predicted"/>
<keyword evidence="3" id="KW-1185">Reference proteome</keyword>
<reference evidence="2 3" key="1">
    <citation type="submission" date="2024-01" db="EMBL/GenBank/DDBJ databases">
        <title>The genomes of 5 underutilized Papilionoideae crops provide insights into root nodulation and disease resistanc.</title>
        <authorList>
            <person name="Jiang F."/>
        </authorList>
    </citation>
    <scope>NUCLEOTIDE SEQUENCE [LARGE SCALE GENOMIC DNA]</scope>
    <source>
        <strain evidence="2">DUOXIRENSHENG_FW03</strain>
        <tissue evidence="2">Leaves</tissue>
    </source>
</reference>
<comment type="caution">
    <text evidence="2">The sequence shown here is derived from an EMBL/GenBank/DDBJ whole genome shotgun (WGS) entry which is preliminary data.</text>
</comment>
<dbReference type="AlphaFoldDB" id="A0AAN9SYN8"/>
<keyword evidence="1" id="KW-1133">Transmembrane helix</keyword>
<organism evidence="2 3">
    <name type="scientific">Psophocarpus tetragonolobus</name>
    <name type="common">Winged bean</name>
    <name type="synonym">Dolichos tetragonolobus</name>
    <dbReference type="NCBI Taxonomy" id="3891"/>
    <lineage>
        <taxon>Eukaryota</taxon>
        <taxon>Viridiplantae</taxon>
        <taxon>Streptophyta</taxon>
        <taxon>Embryophyta</taxon>
        <taxon>Tracheophyta</taxon>
        <taxon>Spermatophyta</taxon>
        <taxon>Magnoliopsida</taxon>
        <taxon>eudicotyledons</taxon>
        <taxon>Gunneridae</taxon>
        <taxon>Pentapetalae</taxon>
        <taxon>rosids</taxon>
        <taxon>fabids</taxon>
        <taxon>Fabales</taxon>
        <taxon>Fabaceae</taxon>
        <taxon>Papilionoideae</taxon>
        <taxon>50 kb inversion clade</taxon>
        <taxon>NPAAA clade</taxon>
        <taxon>indigoferoid/millettioid clade</taxon>
        <taxon>Phaseoleae</taxon>
        <taxon>Psophocarpus</taxon>
    </lineage>
</organism>
<evidence type="ECO:0000256" key="1">
    <source>
        <dbReference type="SAM" id="Phobius"/>
    </source>
</evidence>
<gene>
    <name evidence="2" type="ORF">VNO78_02389</name>
</gene>
<keyword evidence="1" id="KW-0812">Transmembrane</keyword>
<accession>A0AAN9SYN8</accession>
<dbReference type="EMBL" id="JAYMYS010000001">
    <property type="protein sequence ID" value="KAK7411042.1"/>
    <property type="molecule type" value="Genomic_DNA"/>
</dbReference>
<feature type="transmembrane region" description="Helical" evidence="1">
    <location>
        <begin position="48"/>
        <end position="68"/>
    </location>
</feature>
<name>A0AAN9SYN8_PSOTE</name>
<evidence type="ECO:0000313" key="3">
    <source>
        <dbReference type="Proteomes" id="UP001386955"/>
    </source>
</evidence>
<sequence length="76" mass="9078">MRIQNKIGLWNQWFFTLLGRALALFWTFGVACCGGGWTFWVYLLMYSVLANAPIFIWWFSYILCVYFLNSKLMFLD</sequence>
<keyword evidence="1" id="KW-0472">Membrane</keyword>
<dbReference type="PROSITE" id="PS51257">
    <property type="entry name" value="PROKAR_LIPOPROTEIN"/>
    <property type="match status" value="1"/>
</dbReference>
<dbReference type="Proteomes" id="UP001386955">
    <property type="component" value="Unassembled WGS sequence"/>
</dbReference>